<feature type="domain" description="MIF4G" evidence="5">
    <location>
        <begin position="380"/>
        <end position="611"/>
    </location>
</feature>
<keyword evidence="3" id="KW-0648">Protein biosynthesis</keyword>
<dbReference type="EMBL" id="HBEG01025778">
    <property type="protein sequence ID" value="CAD8362060.1"/>
    <property type="molecule type" value="Transcribed_RNA"/>
</dbReference>
<evidence type="ECO:0000256" key="2">
    <source>
        <dbReference type="ARBA" id="ARBA00022540"/>
    </source>
</evidence>
<dbReference type="GO" id="GO:0003743">
    <property type="term" value="F:translation initiation factor activity"/>
    <property type="evidence" value="ECO:0007669"/>
    <property type="project" value="UniProtKB-KW"/>
</dbReference>
<comment type="similarity">
    <text evidence="1">Belongs to the eukaryotic initiation factor 4G family.</text>
</comment>
<feature type="region of interest" description="Disordered" evidence="4">
    <location>
        <begin position="239"/>
        <end position="291"/>
    </location>
</feature>
<proteinExistence type="inferred from homology"/>
<dbReference type="GO" id="GO:0003729">
    <property type="term" value="F:mRNA binding"/>
    <property type="evidence" value="ECO:0007669"/>
    <property type="project" value="TreeGrafter"/>
</dbReference>
<name>A0A7S0AGR5_9DINO</name>
<feature type="region of interest" description="Disordered" evidence="4">
    <location>
        <begin position="1"/>
        <end position="62"/>
    </location>
</feature>
<accession>A0A7S0AGR5</accession>
<dbReference type="Pfam" id="PF02854">
    <property type="entry name" value="MIF4G"/>
    <property type="match status" value="1"/>
</dbReference>
<dbReference type="SUPFAM" id="SSF48371">
    <property type="entry name" value="ARM repeat"/>
    <property type="match status" value="1"/>
</dbReference>
<gene>
    <name evidence="6" type="ORF">PBAH0796_LOCUS15691</name>
</gene>
<protein>
    <recommendedName>
        <fullName evidence="5">MIF4G domain-containing protein</fullName>
    </recommendedName>
</protein>
<organism evidence="6">
    <name type="scientific">Pyrodinium bahamense</name>
    <dbReference type="NCBI Taxonomy" id="73915"/>
    <lineage>
        <taxon>Eukaryota</taxon>
        <taxon>Sar</taxon>
        <taxon>Alveolata</taxon>
        <taxon>Dinophyceae</taxon>
        <taxon>Gonyaulacales</taxon>
        <taxon>Pyrocystaceae</taxon>
        <taxon>Pyrodinium</taxon>
    </lineage>
</organism>
<feature type="compositionally biased region" description="Basic and acidic residues" evidence="4">
    <location>
        <begin position="622"/>
        <end position="635"/>
    </location>
</feature>
<evidence type="ECO:0000259" key="5">
    <source>
        <dbReference type="SMART" id="SM00543"/>
    </source>
</evidence>
<dbReference type="PANTHER" id="PTHR23253">
    <property type="entry name" value="EUKARYOTIC TRANSLATION INITIATION FACTOR 4 GAMMA"/>
    <property type="match status" value="1"/>
</dbReference>
<reference evidence="6" key="1">
    <citation type="submission" date="2021-01" db="EMBL/GenBank/DDBJ databases">
        <authorList>
            <person name="Corre E."/>
            <person name="Pelletier E."/>
            <person name="Niang G."/>
            <person name="Scheremetjew M."/>
            <person name="Finn R."/>
            <person name="Kale V."/>
            <person name="Holt S."/>
            <person name="Cochrane G."/>
            <person name="Meng A."/>
            <person name="Brown T."/>
            <person name="Cohen L."/>
        </authorList>
    </citation>
    <scope>NUCLEOTIDE SEQUENCE</scope>
    <source>
        <strain evidence="6">Pbaha01</strain>
    </source>
</reference>
<dbReference type="SMART" id="SM00543">
    <property type="entry name" value="MIF4G"/>
    <property type="match status" value="1"/>
</dbReference>
<feature type="region of interest" description="Disordered" evidence="4">
    <location>
        <begin position="119"/>
        <end position="144"/>
    </location>
</feature>
<feature type="region of interest" description="Disordered" evidence="4">
    <location>
        <begin position="619"/>
        <end position="687"/>
    </location>
</feature>
<dbReference type="AlphaFoldDB" id="A0A7S0AGR5"/>
<evidence type="ECO:0000313" key="6">
    <source>
        <dbReference type="EMBL" id="CAD8362060.1"/>
    </source>
</evidence>
<dbReference type="InterPro" id="IPR016024">
    <property type="entry name" value="ARM-type_fold"/>
</dbReference>
<dbReference type="PANTHER" id="PTHR23253:SF9">
    <property type="entry name" value="EUKARYOTIC TRANSLATION INITIATION FACTOR 4 GAMMA 2"/>
    <property type="match status" value="1"/>
</dbReference>
<evidence type="ECO:0000256" key="4">
    <source>
        <dbReference type="SAM" id="MobiDB-lite"/>
    </source>
</evidence>
<evidence type="ECO:0000256" key="1">
    <source>
        <dbReference type="ARBA" id="ARBA00005775"/>
    </source>
</evidence>
<evidence type="ECO:0000256" key="3">
    <source>
        <dbReference type="ARBA" id="ARBA00022917"/>
    </source>
</evidence>
<dbReference type="GO" id="GO:0016281">
    <property type="term" value="C:eukaryotic translation initiation factor 4F complex"/>
    <property type="evidence" value="ECO:0007669"/>
    <property type="project" value="TreeGrafter"/>
</dbReference>
<keyword evidence="2" id="KW-0396">Initiation factor</keyword>
<dbReference type="InterPro" id="IPR003890">
    <property type="entry name" value="MIF4G-like_typ-3"/>
</dbReference>
<sequence>MRQQADLVDPTCTDLRRLQRLLSSKPSDSPSDEPRRQSAGSSQATPRAGEPTNGAGSTQSWNKLQHWSEERLSRMLAARAGSGVVAKIIAKRSPGSLRLRADHSTFSALNLDGVAGPRASGRMAPTSQIRTGAVATPAKPSGKDCTPTGAVALVGVDEATSAGSEWGGESASSVCWGMQTAEQAGGQDRASLLVKGTFEEVRDFLMSFRTCCENENVPSELRTLVMTDASHRSHRVAPALTPQGEGVPPSGVQRSPVASPVVEHPDVHRSISGRARQTSQESDGGDVLSTPFGRMRCAQSDGGDALSIPFGRMRSGQSDVCDALSLPFGRMRSAQSDGGDALSIPFGRMRTRESDGGDSSVSAPFARLRTISCSPLDELRRTMQSLLNKVCPENMVTIADKITAIKVTSPDELEVIIELIFQKALAEPHYCETYADLIFCLRSAFPEFPTTDGSRPITFRSSLLNVCQNEFESLPATLTPSEEERSVLDEEELELSRKRRKDRMLANIRLIGHIFLRQLLPAKVITAVLMELVPCKLDGPFPEEHTLECACEMLMSTGHTLESLPTGTHVVQQVCGYLLELKGWKAANGKSACSKRVQFLIQDMLDARSAGWAKKSFKSSAKTKEEVRMEQERDISAQMQGERSPQAERTIAGQRPVYLSSARAEQEHDASPQAHGDGSPQAEKAAAGQLVCLSTAQGG</sequence>
<dbReference type="Gene3D" id="1.25.40.180">
    <property type="match status" value="1"/>
</dbReference>